<accession>A0A7X9RXR2</accession>
<evidence type="ECO:0000313" key="1">
    <source>
        <dbReference type="EMBL" id="NME70713.1"/>
    </source>
</evidence>
<protein>
    <submittedName>
        <fullName evidence="1">T9SS type A sorting domain-containing protein</fullName>
    </submittedName>
</protein>
<evidence type="ECO:0000313" key="2">
    <source>
        <dbReference type="Proteomes" id="UP000576082"/>
    </source>
</evidence>
<dbReference type="Proteomes" id="UP000576082">
    <property type="component" value="Unassembled WGS sequence"/>
</dbReference>
<dbReference type="InterPro" id="IPR026444">
    <property type="entry name" value="Secre_tail"/>
</dbReference>
<dbReference type="NCBIfam" id="TIGR04183">
    <property type="entry name" value="Por_Secre_tail"/>
    <property type="match status" value="1"/>
</dbReference>
<dbReference type="AlphaFoldDB" id="A0A7X9RXR2"/>
<organism evidence="1 2">
    <name type="scientific">Flammeovirga aprica JL-4</name>
    <dbReference type="NCBI Taxonomy" id="694437"/>
    <lineage>
        <taxon>Bacteria</taxon>
        <taxon>Pseudomonadati</taxon>
        <taxon>Bacteroidota</taxon>
        <taxon>Cytophagia</taxon>
        <taxon>Cytophagales</taxon>
        <taxon>Flammeovirgaceae</taxon>
        <taxon>Flammeovirga</taxon>
    </lineage>
</organism>
<sequence length="1083" mass="122859">MKQFYYFKNVHVFITLFTLLINITTVKGQDISTQTLPENLEEVSQAIVFNSGRFNLLIDTEGDIKSIQLKDGKEILRTGFTNQFVLNLPGQDPVSMSKFYTSEDYFVFATADNRFYATFDIKAHPAYTAFNLVDFYGDLPVGGTMEIKLPKSDAKAKALAYDYMTADQGEDSYIKIKFEHLWERYKGNTLGGFAIYTYSTEAEEDESILQAWGNEPMPHPVVAGEWNYERALQWIEDWKVMFEDQSVMYIAPENIEELPAFEKYLDMADVTTVNFFTNMWHGGFWPKDKLNWQVDGIFGSQQALKEYSQLQRSNDRSINIHYVSGGIGKADPMYAGEHLSDEFASWVDGTLVQDITDTEKEFYFKPAEDWYTVPEVMDGATTTFGKLSEPLPAFFKYFYLQVGKELMKIKNIESIEDGTWKFEIESRGIISTTMSSHQAGTNVKGILLAYNQVYVPDNNSALFMTVTDNFAALLNDCQVSNALFDGAEIHVFDGHWGFRKFAEQVYRKIDHPVVVRTSNGREPDTGYMEYKINSTKKYLTSPVGDHNKGRASLKLERNSTTHKTVHTPATNLLAAHFMLGVQAAANGRNYSILRPDPMFGITMDELLTYGKTEELLSLLPKWKAVGKLLSEEQRQQLKETQFYYQGKLDASYTTFELRELEKDFLLAPIQMMTQDPSVISDALEEDPNLQYFHMKQEDGMYAPKEKVTFGQTIALENKYHKQSPQFIVRVMQGDEDIVQPRFRIGDSFLSVNTMIRANAEHTQYIEYRGGKQAKVYDQNWNLKEEVDVIISGKFEVEEGYNTVVLESNNNATAAVELMLFTEGNAIVVQKKNRDASLSDLTVDGVTIPNFADSVYEYTVELAVGTTQVPEINGQAKDEKASLEITTAPSVPGTSIITVTAEDTDSKAEYKVHFEIEGGGINNANLSELYLNGLVYKDFDPSTISYVIVYNEEDFPKITAYTQDQRSTYIVEGEMQFGSTITITVTSESGLEKVYTLVIKREGALSLEDSKSTIKVFKNTNRTLSIQSESKLDGKEMAVYSISGQKVFDKELRGLQDTIDVKLKGLYLVHIYDRNSRSVHKVIF</sequence>
<dbReference type="EMBL" id="JABANE010000072">
    <property type="protein sequence ID" value="NME70713.1"/>
    <property type="molecule type" value="Genomic_DNA"/>
</dbReference>
<reference evidence="1 2" key="1">
    <citation type="submission" date="2020-04" db="EMBL/GenBank/DDBJ databases">
        <title>Flammeovirga sp. SR4, a novel species isolated from seawater.</title>
        <authorList>
            <person name="Wang X."/>
        </authorList>
    </citation>
    <scope>NUCLEOTIDE SEQUENCE [LARGE SCALE GENOMIC DNA]</scope>
    <source>
        <strain evidence="1 2">ATCC 23126</strain>
    </source>
</reference>
<dbReference type="RefSeq" id="WP_169658944.1">
    <property type="nucleotide sequence ID" value="NZ_JABANE010000072.1"/>
</dbReference>
<comment type="caution">
    <text evidence="1">The sequence shown here is derived from an EMBL/GenBank/DDBJ whole genome shotgun (WGS) entry which is preliminary data.</text>
</comment>
<name>A0A7X9RXR2_9BACT</name>
<keyword evidence="2" id="KW-1185">Reference proteome</keyword>
<gene>
    <name evidence="1" type="ORF">HHU12_22250</name>
</gene>
<proteinExistence type="predicted"/>